<feature type="transmembrane region" description="Helical" evidence="7">
    <location>
        <begin position="773"/>
        <end position="796"/>
    </location>
</feature>
<dbReference type="PROSITE" id="PS50011">
    <property type="entry name" value="PROTEIN_KINASE_DOM"/>
    <property type="match status" value="1"/>
</dbReference>
<feature type="region of interest" description="Disordered" evidence="6">
    <location>
        <begin position="1095"/>
        <end position="1116"/>
    </location>
</feature>
<keyword evidence="7" id="KW-0812">Transmembrane</keyword>
<dbReference type="Pfam" id="PF00069">
    <property type="entry name" value="Pkinase"/>
    <property type="match status" value="1"/>
</dbReference>
<comment type="caution">
    <text evidence="9">The sequence shown here is derived from an EMBL/GenBank/DDBJ whole genome shotgun (WGS) entry which is preliminary data.</text>
</comment>
<protein>
    <recommendedName>
        <fullName evidence="8">Protein kinase domain-containing protein</fullName>
    </recommendedName>
</protein>
<dbReference type="GO" id="GO:0005634">
    <property type="term" value="C:nucleus"/>
    <property type="evidence" value="ECO:0007669"/>
    <property type="project" value="TreeGrafter"/>
</dbReference>
<feature type="transmembrane region" description="Helical" evidence="7">
    <location>
        <begin position="750"/>
        <end position="767"/>
    </location>
</feature>
<feature type="transmembrane region" description="Helical" evidence="7">
    <location>
        <begin position="326"/>
        <end position="344"/>
    </location>
</feature>
<dbReference type="InterPro" id="IPR000719">
    <property type="entry name" value="Prot_kinase_dom"/>
</dbReference>
<dbReference type="InterPro" id="IPR051175">
    <property type="entry name" value="CLK_kinases"/>
</dbReference>
<dbReference type="SMART" id="SM00220">
    <property type="entry name" value="S_TKc"/>
    <property type="match status" value="1"/>
</dbReference>
<dbReference type="CDD" id="cd14134">
    <property type="entry name" value="PKc_CLK"/>
    <property type="match status" value="1"/>
</dbReference>
<feature type="compositionally biased region" description="Low complexity" evidence="6">
    <location>
        <begin position="981"/>
        <end position="990"/>
    </location>
</feature>
<feature type="transmembrane region" description="Helical" evidence="7">
    <location>
        <begin position="515"/>
        <end position="540"/>
    </location>
</feature>
<sequence>MVPQMYLATSTRSTPSPPPEPDRSLKLSVSHASNASIQLRNRRGRNAITAGLTPIRPSLDYSTTNSYLGGESTVDNDTTTDGETFVVQSFGRPRRSSTMSSTASRPAASVTPIDTQEVRAHRVVPRQGRESPHPQNGSSSRGAGPLPMSPRHTYLFPDKIYLGPSLALDSRQAGEYSLLSVAALIAAWQLFTIGENNATNMLLVLVACSFVYEYGLPITSYMFPPKPEPCSPGAGGPERPPRRPKVTMTVQHGYIWMTDEKNYRECTDNGESTAILLGPLVVASALFAAKYIVASLPVAANWHMEGPLPLQEYPHRRESLVSSRRAFLQCTFLNTLVLLVHMYAANSRRNWPRPENTPHGGRKVLLFVGFAVCLTAASCVVYEAARLLEFGFWNEISRLDVVCSTLFFQIALYVSVRLARRALTLGELVLIGHGATALFFETLNISIQWPHSAAYIKTFREPSPLLVFQLALLPGSILVGFLLSPLLALSRHIARRPRLRLRAPHQTEQLIYRRMLAIGLAAGAVLLVGGLLGGWVRWLLGARDPWLWVLRNLTQGRRPWSRLTLVGWWGLLGSLSVAGWNRQLARSRRHPHIHAYTSSVRTPTQTQFKQKSLPTAPMSEVSAVGIYPPLVPRLGTLQAQAQTNASKSPTASLAPTRDIQAVATDLLDAADKHVPTLSRNGRRKFFHALAVLMFVPGISWDPAFTHLAFSLAFSLFTFSEYIRYFAIYPFGAAVHVFLSEFLDEKDGGTAILSHFYLLTGCALPLWLESPWRVLGMAGVIVLGVGDALASIIGKRLGFSRWFPSSSKTLEGTVAFAVSVFACNWMVAAQEFTSVHIDHMGCAVIMTALLEALSKQNDNLTIPLYLCVMSTRVQLPPPATPMATFRSSYTHSMMPPTTAAQAPTRKRKRPAPNVAFHSVMEDDGRGHQREVVIIEDTPPPAMPPSVPSPANTPVIAPFPTHQPAYATRYALAHPYVPPPPSSHASSTSLAPSAPPMPLPPRRTRAQAQAAASGSSSALPPLNPPANKRRRKDNGTTTPAASVYNSSLAPSVSAIPSAGPSSAASAAYARKALASKAYRDGFNAGTTSIKQWPVTQITSTPGESSYSSQASARPQSTVCDDKEGHYIIKQDDIIHSRYRVVRLLGQGTFGKVVEAIDMAHPLYSTNGTRAHLRANGDYPPNAGRVAIKIIRAVPKYRDASKIEIRVLKRLKESDPQNTRQVMPQLRLRHAILSLPTGILLGQCLYDFLKENQFTPFPRRHIQDFARSLLDSVAFLHDLQLIHTDLKPENILLVDSAYDSRPMPPGMGRRGQSRHILRNTAIRLIDFGHYRAPEIILGLGWSFPCDAFSLGCILVELYTGVALFQTHDNLEHLAMMEKVMGKMPERLCKQGQRYKPEFFTTTKGVVKLNFPNRSVSAQSKKEVKEVKSLHQIIPNTDLINQDFLDLVQKLLNPDPNTRITVREALKHRYFSHVVPIEW</sequence>
<name>A0A8H3HJV2_9AGAM</name>
<dbReference type="GO" id="GO:0004674">
    <property type="term" value="F:protein serine/threonine kinase activity"/>
    <property type="evidence" value="ECO:0007669"/>
    <property type="project" value="UniProtKB-KW"/>
</dbReference>
<feature type="region of interest" description="Disordered" evidence="6">
    <location>
        <begin position="887"/>
        <end position="908"/>
    </location>
</feature>
<feature type="transmembrane region" description="Helical" evidence="7">
    <location>
        <begin position="396"/>
        <end position="416"/>
    </location>
</feature>
<dbReference type="SUPFAM" id="SSF56112">
    <property type="entry name" value="Protein kinase-like (PK-like)"/>
    <property type="match status" value="1"/>
</dbReference>
<accession>A0A8H3HJV2</accession>
<keyword evidence="3" id="KW-0547">Nucleotide-binding</keyword>
<evidence type="ECO:0000313" key="10">
    <source>
        <dbReference type="Proteomes" id="UP000663853"/>
    </source>
</evidence>
<dbReference type="GO" id="GO:0043484">
    <property type="term" value="P:regulation of RNA splicing"/>
    <property type="evidence" value="ECO:0007669"/>
    <property type="project" value="TreeGrafter"/>
</dbReference>
<dbReference type="Gene3D" id="1.10.510.10">
    <property type="entry name" value="Transferase(Phosphotransferase) domain 1"/>
    <property type="match status" value="1"/>
</dbReference>
<feature type="transmembrane region" description="Helical" evidence="7">
    <location>
        <begin position="560"/>
        <end position="580"/>
    </location>
</feature>
<feature type="transmembrane region" description="Helical" evidence="7">
    <location>
        <begin position="467"/>
        <end position="494"/>
    </location>
</feature>
<feature type="transmembrane region" description="Helical" evidence="7">
    <location>
        <begin position="721"/>
        <end position="738"/>
    </location>
</feature>
<proteinExistence type="predicted"/>
<keyword evidence="5" id="KW-0067">ATP-binding</keyword>
<dbReference type="PANTHER" id="PTHR45646">
    <property type="entry name" value="SERINE/THREONINE-PROTEIN KINASE DOA-RELATED"/>
    <property type="match status" value="1"/>
</dbReference>
<dbReference type="EMBL" id="CAJMXA010003789">
    <property type="protein sequence ID" value="CAE6516178.1"/>
    <property type="molecule type" value="Genomic_DNA"/>
</dbReference>
<keyword evidence="4" id="KW-0418">Kinase</keyword>
<feature type="transmembrane region" description="Helical" evidence="7">
    <location>
        <begin position="685"/>
        <end position="709"/>
    </location>
</feature>
<evidence type="ECO:0000256" key="6">
    <source>
        <dbReference type="SAM" id="MobiDB-lite"/>
    </source>
</evidence>
<reference evidence="9" key="1">
    <citation type="submission" date="2021-01" db="EMBL/GenBank/DDBJ databases">
        <authorList>
            <person name="Kaushik A."/>
        </authorList>
    </citation>
    <scope>NUCLEOTIDE SEQUENCE</scope>
    <source>
        <strain evidence="9">AG6-10EEA</strain>
    </source>
</reference>
<dbReference type="PANTHER" id="PTHR45646:SF11">
    <property type="entry name" value="SERINE_THREONINE-PROTEIN KINASE DOA"/>
    <property type="match status" value="1"/>
</dbReference>
<dbReference type="Gene3D" id="3.30.200.20">
    <property type="entry name" value="Phosphorylase Kinase, domain 1"/>
    <property type="match status" value="1"/>
</dbReference>
<evidence type="ECO:0000256" key="2">
    <source>
        <dbReference type="ARBA" id="ARBA00022679"/>
    </source>
</evidence>
<dbReference type="Proteomes" id="UP000663853">
    <property type="component" value="Unassembled WGS sequence"/>
</dbReference>
<feature type="compositionally biased region" description="Polar residues" evidence="6">
    <location>
        <begin position="70"/>
        <end position="82"/>
    </location>
</feature>
<evidence type="ECO:0000256" key="4">
    <source>
        <dbReference type="ARBA" id="ARBA00022777"/>
    </source>
</evidence>
<evidence type="ECO:0000256" key="5">
    <source>
        <dbReference type="ARBA" id="ARBA00022840"/>
    </source>
</evidence>
<keyword evidence="7" id="KW-0472">Membrane</keyword>
<keyword evidence="2" id="KW-0808">Transferase</keyword>
<evidence type="ECO:0000256" key="1">
    <source>
        <dbReference type="ARBA" id="ARBA00022527"/>
    </source>
</evidence>
<dbReference type="InterPro" id="IPR011009">
    <property type="entry name" value="Kinase-like_dom_sf"/>
</dbReference>
<keyword evidence="7" id="KW-1133">Transmembrane helix</keyword>
<dbReference type="GO" id="GO:0005524">
    <property type="term" value="F:ATP binding"/>
    <property type="evidence" value="ECO:0007669"/>
    <property type="project" value="UniProtKB-KW"/>
</dbReference>
<feature type="region of interest" description="Disordered" evidence="6">
    <location>
        <begin position="1"/>
        <end position="26"/>
    </location>
</feature>
<feature type="transmembrane region" description="Helical" evidence="7">
    <location>
        <begin position="364"/>
        <end position="384"/>
    </location>
</feature>
<dbReference type="PROSITE" id="PS00108">
    <property type="entry name" value="PROTEIN_KINASE_ST"/>
    <property type="match status" value="1"/>
</dbReference>
<feature type="compositionally biased region" description="Low complexity" evidence="6">
    <location>
        <begin position="96"/>
        <end position="109"/>
    </location>
</feature>
<evidence type="ECO:0000256" key="7">
    <source>
        <dbReference type="SAM" id="Phobius"/>
    </source>
</evidence>
<feature type="transmembrane region" description="Helical" evidence="7">
    <location>
        <begin position="808"/>
        <end position="826"/>
    </location>
</feature>
<feature type="region of interest" description="Disordered" evidence="6">
    <location>
        <begin position="70"/>
        <end position="149"/>
    </location>
</feature>
<feature type="domain" description="Protein kinase" evidence="8">
    <location>
        <begin position="1136"/>
        <end position="1467"/>
    </location>
</feature>
<feature type="transmembrane region" description="Helical" evidence="7">
    <location>
        <begin position="428"/>
        <end position="447"/>
    </location>
</feature>
<gene>
    <name evidence="9" type="ORF">RDB_LOCUS136481</name>
</gene>
<evidence type="ECO:0000313" key="9">
    <source>
        <dbReference type="EMBL" id="CAE6516178.1"/>
    </source>
</evidence>
<keyword evidence="1" id="KW-0723">Serine/threonine-protein kinase</keyword>
<evidence type="ECO:0000256" key="3">
    <source>
        <dbReference type="ARBA" id="ARBA00022741"/>
    </source>
</evidence>
<feature type="region of interest" description="Disordered" evidence="6">
    <location>
        <begin position="975"/>
        <end position="1041"/>
    </location>
</feature>
<organism evidence="9 10">
    <name type="scientific">Rhizoctonia solani</name>
    <dbReference type="NCBI Taxonomy" id="456999"/>
    <lineage>
        <taxon>Eukaryota</taxon>
        <taxon>Fungi</taxon>
        <taxon>Dikarya</taxon>
        <taxon>Basidiomycota</taxon>
        <taxon>Agaricomycotina</taxon>
        <taxon>Agaricomycetes</taxon>
        <taxon>Cantharellales</taxon>
        <taxon>Ceratobasidiaceae</taxon>
        <taxon>Rhizoctonia</taxon>
    </lineage>
</organism>
<evidence type="ECO:0000259" key="8">
    <source>
        <dbReference type="PROSITE" id="PS50011"/>
    </source>
</evidence>
<dbReference type="InterPro" id="IPR008271">
    <property type="entry name" value="Ser/Thr_kinase_AS"/>
</dbReference>
<feature type="compositionally biased region" description="Low complexity" evidence="6">
    <location>
        <begin position="1004"/>
        <end position="1018"/>
    </location>
</feature>